<sequence>MEDGTDRARRDTAGRINGRRAALHDSEVDDVLARHGLLGGPSTGGRRRRPDTDDEPRRDQRRSEPRSNGALRPTNGHAINGSRSGSDLAPPRRGPHGPAPTGGRRHRPDDQPPAFPTSPDRPGGRRRRPDPDEPAPGTESSGRRRRPDGEPWRPPVPGPTGSGGRRYRTDDEPAASSSGRHGWPRPDAPADPARTSWTATSPGRRHAGPEPPGPPTASPGGRRHRPDPDLPPPGAASTGGRRAAAPERPTPSGRRHRPGPPPAPAPGGGRHRPEPDDAPPPGGRLAPEPPPGGRAPRPGDRPGRHSPPGPHVAELGAERGAERGARSAGGTGNFLDASTPQGRAALETSGALERTSAVAPGWVRANDKHSAEATTKLRARTSRDTAPTAKVPLRIPGLRPGPRRGETVDGPTTALRARGGSEPPPRPADGRADGRAPQQREDPDEHEAPKDQDEGVRRIAHIDETLTRLTAAHAGVKLASDPDDEEEEEPRPRLTPLRLLCLALAVVVLGAAGVGYATRAWLSAAVPTVAALDLKSSAIVDAAAQKDAMNVLVVAAEHETVPGTAPRSSATFAIAHVPADGGDMTVLSLPAELEINRPPCERYDPISRQYTTSLVPAEARTQLVSALSVGGPRCITRVVQQLTGLAITGYVGVDLDELAQLVDTVGGVGICLTRPVVDAALGPIVSAAGEQELGGDRALDYLRAREVTGDPPSGAGRVERQQGVLAAALGPLLSTTGLLDIGRLAAARPVVGRAITVDELDLDQVHATARSLHKLDAEGVRFVTVPTMTGPSGSGVVLRDAEAAELFAAVRGDRPLPESATTATATGPQPGDAPVQVLNASDRPGLANQVGDTLRQLGFAVGETGNAAQRTTQTIVRYSPDREAAARLVATSVPSANLVPDPGSHGVLQLVLGRSFDDVVRPPTSSAPPTGTDATLSSTQCR</sequence>
<dbReference type="EMBL" id="FRAP01000006">
    <property type="protein sequence ID" value="SHK41711.1"/>
    <property type="molecule type" value="Genomic_DNA"/>
</dbReference>
<dbReference type="Pfam" id="PF03816">
    <property type="entry name" value="LytR_cpsA_psr"/>
    <property type="match status" value="1"/>
</dbReference>
<dbReference type="Pfam" id="PF13399">
    <property type="entry name" value="LytR_C"/>
    <property type="match status" value="1"/>
</dbReference>
<feature type="region of interest" description="Disordered" evidence="2">
    <location>
        <begin position="473"/>
        <end position="492"/>
    </location>
</feature>
<gene>
    <name evidence="5" type="ORF">SAMN05443637_10629</name>
</gene>
<dbReference type="PANTHER" id="PTHR33392:SF6">
    <property type="entry name" value="POLYISOPRENYL-TEICHOIC ACID--PEPTIDOGLYCAN TEICHOIC ACID TRANSFERASE TAGU"/>
    <property type="match status" value="1"/>
</dbReference>
<dbReference type="OrthoDB" id="9782542at2"/>
<dbReference type="AlphaFoldDB" id="A0A1M6SAG0"/>
<feature type="compositionally biased region" description="Pro residues" evidence="2">
    <location>
        <begin position="278"/>
        <end position="293"/>
    </location>
</feature>
<organism evidence="5 6">
    <name type="scientific">Pseudonocardia thermophila</name>
    <dbReference type="NCBI Taxonomy" id="1848"/>
    <lineage>
        <taxon>Bacteria</taxon>
        <taxon>Bacillati</taxon>
        <taxon>Actinomycetota</taxon>
        <taxon>Actinomycetes</taxon>
        <taxon>Pseudonocardiales</taxon>
        <taxon>Pseudonocardiaceae</taxon>
        <taxon>Pseudonocardia</taxon>
    </lineage>
</organism>
<dbReference type="InterPro" id="IPR027381">
    <property type="entry name" value="LytR/CpsA/Psr_C"/>
</dbReference>
<dbReference type="InterPro" id="IPR050922">
    <property type="entry name" value="LytR/CpsA/Psr_CW_biosynth"/>
</dbReference>
<proteinExistence type="inferred from homology"/>
<protein>
    <submittedName>
        <fullName evidence="5">Transcriptional attenuator, LytR family</fullName>
    </submittedName>
</protein>
<evidence type="ECO:0000259" key="3">
    <source>
        <dbReference type="Pfam" id="PF03816"/>
    </source>
</evidence>
<name>A0A1M6SAG0_PSETH</name>
<evidence type="ECO:0000256" key="2">
    <source>
        <dbReference type="SAM" id="MobiDB-lite"/>
    </source>
</evidence>
<accession>A0A1M6SAG0</accession>
<feature type="compositionally biased region" description="Basic and acidic residues" evidence="2">
    <location>
        <begin position="316"/>
        <end position="325"/>
    </location>
</feature>
<dbReference type="RefSeq" id="WP_073456643.1">
    <property type="nucleotide sequence ID" value="NZ_FRAP01000006.1"/>
</dbReference>
<dbReference type="NCBIfam" id="TIGR00350">
    <property type="entry name" value="lytR_cpsA_psr"/>
    <property type="match status" value="1"/>
</dbReference>
<feature type="domain" description="LytR/CpsA/Psr regulator C-terminal" evidence="4">
    <location>
        <begin position="833"/>
        <end position="916"/>
    </location>
</feature>
<dbReference type="Gene3D" id="3.40.630.190">
    <property type="entry name" value="LCP protein"/>
    <property type="match status" value="1"/>
</dbReference>
<feature type="compositionally biased region" description="Basic and acidic residues" evidence="2">
    <location>
        <begin position="55"/>
        <end position="65"/>
    </location>
</feature>
<feature type="compositionally biased region" description="Basic and acidic residues" evidence="2">
    <location>
        <begin position="1"/>
        <end position="13"/>
    </location>
</feature>
<dbReference type="Proteomes" id="UP000184363">
    <property type="component" value="Unassembled WGS sequence"/>
</dbReference>
<reference evidence="5 6" key="1">
    <citation type="submission" date="2016-11" db="EMBL/GenBank/DDBJ databases">
        <authorList>
            <person name="Jaros S."/>
            <person name="Januszkiewicz K."/>
            <person name="Wedrychowicz H."/>
        </authorList>
    </citation>
    <scope>NUCLEOTIDE SEQUENCE [LARGE SCALE GENOMIC DNA]</scope>
    <source>
        <strain evidence="5 6">DSM 43832</strain>
    </source>
</reference>
<feature type="compositionally biased region" description="Polar residues" evidence="2">
    <location>
        <begin position="923"/>
        <end position="942"/>
    </location>
</feature>
<dbReference type="PANTHER" id="PTHR33392">
    <property type="entry name" value="POLYISOPRENYL-TEICHOIC ACID--PEPTIDOGLYCAN TEICHOIC ACID TRANSFERASE TAGU"/>
    <property type="match status" value="1"/>
</dbReference>
<feature type="region of interest" description="Disordered" evidence="2">
    <location>
        <begin position="812"/>
        <end position="831"/>
    </location>
</feature>
<evidence type="ECO:0000313" key="6">
    <source>
        <dbReference type="Proteomes" id="UP000184363"/>
    </source>
</evidence>
<keyword evidence="6" id="KW-1185">Reference proteome</keyword>
<dbReference type="InterPro" id="IPR004474">
    <property type="entry name" value="LytR_CpsA_psr"/>
</dbReference>
<feature type="compositionally biased region" description="Basic and acidic residues" evidence="2">
    <location>
        <begin position="428"/>
        <end position="456"/>
    </location>
</feature>
<feature type="region of interest" description="Disordered" evidence="2">
    <location>
        <begin position="1"/>
        <end position="456"/>
    </location>
</feature>
<dbReference type="Gene3D" id="3.30.70.2390">
    <property type="match status" value="1"/>
</dbReference>
<evidence type="ECO:0000313" key="5">
    <source>
        <dbReference type="EMBL" id="SHK41711.1"/>
    </source>
</evidence>
<feature type="domain" description="Cell envelope-related transcriptional attenuator" evidence="3">
    <location>
        <begin position="571"/>
        <end position="728"/>
    </location>
</feature>
<evidence type="ECO:0000256" key="1">
    <source>
        <dbReference type="ARBA" id="ARBA00006068"/>
    </source>
</evidence>
<comment type="similarity">
    <text evidence="1">Belongs to the LytR/CpsA/Psr (LCP) family.</text>
</comment>
<dbReference type="STRING" id="1848.SAMN05443637_10629"/>
<evidence type="ECO:0000259" key="4">
    <source>
        <dbReference type="Pfam" id="PF13399"/>
    </source>
</evidence>
<feature type="region of interest" description="Disordered" evidence="2">
    <location>
        <begin position="919"/>
        <end position="942"/>
    </location>
</feature>